<evidence type="ECO:0000313" key="2">
    <source>
        <dbReference type="EMBL" id="SFQ68894.1"/>
    </source>
</evidence>
<sequence>MSPLSTLRRWFRAAPLAILVLSLSGCDLLEFSPNDSRVPEEFTNLTQKNLAKLEANPLAPGDTLRFVFTGDSQQFYDEAEALVKSVNQQPDISFLLVAGDISDFGLAREMRWVDEKLRRLNVPYLTVVGNHDLIGNGRETYQRIFGDLNYSFVYGDTKFIMVDTNGREYNFNGQVPNMGWLKPQLANFDGARRQVVVAHVPPNDVDFDPALSVPYAQALRDTENLVLKMNGHRHSSSVGQPYDDGVTYVNSDAFSERTYMVVTVWGDREFRIKQVQF</sequence>
<organism evidence="2 3">
    <name type="scientific">Hymenobacter arizonensis</name>
    <name type="common">Siccationidurans arizonensis</name>
    <dbReference type="NCBI Taxonomy" id="1227077"/>
    <lineage>
        <taxon>Bacteria</taxon>
        <taxon>Pseudomonadati</taxon>
        <taxon>Bacteroidota</taxon>
        <taxon>Cytophagia</taxon>
        <taxon>Cytophagales</taxon>
        <taxon>Hymenobacteraceae</taxon>
        <taxon>Hymenobacter</taxon>
    </lineage>
</organism>
<dbReference type="Gene3D" id="3.60.21.10">
    <property type="match status" value="1"/>
</dbReference>
<dbReference type="InterPro" id="IPR051918">
    <property type="entry name" value="STPP_CPPED1"/>
</dbReference>
<feature type="domain" description="Calcineurin-like phosphoesterase" evidence="1">
    <location>
        <begin position="64"/>
        <end position="234"/>
    </location>
</feature>
<protein>
    <submittedName>
        <fullName evidence="2">3',5'-cyclic AMP phosphodiesterase CpdA</fullName>
    </submittedName>
</protein>
<dbReference type="SUPFAM" id="SSF56300">
    <property type="entry name" value="Metallo-dependent phosphatases"/>
    <property type="match status" value="1"/>
</dbReference>
<dbReference type="Proteomes" id="UP000199029">
    <property type="component" value="Unassembled WGS sequence"/>
</dbReference>
<dbReference type="PANTHER" id="PTHR43143">
    <property type="entry name" value="METALLOPHOSPHOESTERASE, CALCINEURIN SUPERFAMILY"/>
    <property type="match status" value="1"/>
</dbReference>
<dbReference type="Pfam" id="PF00149">
    <property type="entry name" value="Metallophos"/>
    <property type="match status" value="1"/>
</dbReference>
<dbReference type="EMBL" id="FOXS01000005">
    <property type="protein sequence ID" value="SFQ68894.1"/>
    <property type="molecule type" value="Genomic_DNA"/>
</dbReference>
<keyword evidence="3" id="KW-1185">Reference proteome</keyword>
<evidence type="ECO:0000259" key="1">
    <source>
        <dbReference type="Pfam" id="PF00149"/>
    </source>
</evidence>
<dbReference type="STRING" id="1227077.SAMN04515668_3756"/>
<name>A0A1I6AJL5_HYMAR</name>
<proteinExistence type="predicted"/>
<accession>A0A1I6AJL5</accession>
<dbReference type="InterPro" id="IPR029052">
    <property type="entry name" value="Metallo-depent_PP-like"/>
</dbReference>
<gene>
    <name evidence="2" type="ORF">SAMN04515668_3756</name>
</gene>
<dbReference type="AlphaFoldDB" id="A0A1I6AJL5"/>
<dbReference type="PANTHER" id="PTHR43143:SF1">
    <property type="entry name" value="SERINE_THREONINE-PROTEIN PHOSPHATASE CPPED1"/>
    <property type="match status" value="1"/>
</dbReference>
<reference evidence="3" key="1">
    <citation type="submission" date="2016-10" db="EMBL/GenBank/DDBJ databases">
        <authorList>
            <person name="Varghese N."/>
            <person name="Submissions S."/>
        </authorList>
    </citation>
    <scope>NUCLEOTIDE SEQUENCE [LARGE SCALE GENOMIC DNA]</scope>
    <source>
        <strain evidence="3">OR362-8,ATCC BAA-1266,JCM 13504</strain>
    </source>
</reference>
<dbReference type="OrthoDB" id="5464520at2"/>
<dbReference type="RefSeq" id="WP_092677006.1">
    <property type="nucleotide sequence ID" value="NZ_FOXS01000005.1"/>
</dbReference>
<evidence type="ECO:0000313" key="3">
    <source>
        <dbReference type="Proteomes" id="UP000199029"/>
    </source>
</evidence>
<dbReference type="GO" id="GO:0016787">
    <property type="term" value="F:hydrolase activity"/>
    <property type="evidence" value="ECO:0007669"/>
    <property type="project" value="InterPro"/>
</dbReference>
<dbReference type="InterPro" id="IPR004843">
    <property type="entry name" value="Calcineurin-like_PHP"/>
</dbReference>